<sequence>MSSLLPDPCSSPAPVSGSFADLTSSCVEERVAAARTLVWPIGATEQHGPHLPLCVDTVLAEEFARQLAADLGGITLPVQSVAARSLPQSGGGLSFPGTVYVNGDTLIRFLRDALTSLAGLPFLRLIVVNGHYENEPFIFEALEQVRQEGLVEEQEIFAFSWWSLVQESWLTAEFPAFPGWHAEHAGLTETSLMLYLRPDLVGASRPDHDRPPRSGVYLHPVDTEQTTTGGVLSPTSGASAAFGEKLFRHVTAEAAALVRGGEGLLFARSRPDRREASTGSGPASTGSGAASTESGGKTHDA</sequence>
<feature type="compositionally biased region" description="Low complexity" evidence="6">
    <location>
        <begin position="277"/>
        <end position="295"/>
    </location>
</feature>
<evidence type="ECO:0000313" key="7">
    <source>
        <dbReference type="EMBL" id="GGX88048.1"/>
    </source>
</evidence>
<dbReference type="RefSeq" id="WP_190022806.1">
    <property type="nucleotide sequence ID" value="NZ_BMUT01000007.1"/>
</dbReference>
<feature type="region of interest" description="Disordered" evidence="6">
    <location>
        <begin position="267"/>
        <end position="301"/>
    </location>
</feature>
<dbReference type="PANTHER" id="PTHR35005:SF1">
    <property type="entry name" value="2-AMINO-5-FORMYLAMINO-6-RIBOSYLAMINOPYRIMIDIN-4(3H)-ONE 5'-MONOPHOSPHATE DEFORMYLASE"/>
    <property type="match status" value="1"/>
</dbReference>
<dbReference type="Pfam" id="PF02633">
    <property type="entry name" value="Creatininase"/>
    <property type="match status" value="1"/>
</dbReference>
<gene>
    <name evidence="7" type="ORF">GCM10010324_37190</name>
</gene>
<name>A0ABQ2YNP8_9ACTN</name>
<dbReference type="InterPro" id="IPR003785">
    <property type="entry name" value="Creatininase/forma_Hydrolase"/>
</dbReference>
<dbReference type="Gene3D" id="3.40.50.10310">
    <property type="entry name" value="Creatininase"/>
    <property type="match status" value="1"/>
</dbReference>
<evidence type="ECO:0000256" key="2">
    <source>
        <dbReference type="ARBA" id="ARBA00022723"/>
    </source>
</evidence>
<comment type="similarity">
    <text evidence="5">Belongs to the creatininase superfamily.</text>
</comment>
<evidence type="ECO:0000256" key="3">
    <source>
        <dbReference type="ARBA" id="ARBA00022801"/>
    </source>
</evidence>
<evidence type="ECO:0000256" key="5">
    <source>
        <dbReference type="ARBA" id="ARBA00024029"/>
    </source>
</evidence>
<proteinExistence type="inferred from homology"/>
<keyword evidence="8" id="KW-1185">Reference proteome</keyword>
<evidence type="ECO:0000256" key="1">
    <source>
        <dbReference type="ARBA" id="ARBA00001947"/>
    </source>
</evidence>
<comment type="caution">
    <text evidence="7">The sequence shown here is derived from an EMBL/GenBank/DDBJ whole genome shotgun (WGS) entry which is preliminary data.</text>
</comment>
<evidence type="ECO:0000313" key="8">
    <source>
        <dbReference type="Proteomes" id="UP000659223"/>
    </source>
</evidence>
<organism evidence="7 8">
    <name type="scientific">Streptomyces hiroshimensis</name>
    <dbReference type="NCBI Taxonomy" id="66424"/>
    <lineage>
        <taxon>Bacteria</taxon>
        <taxon>Bacillati</taxon>
        <taxon>Actinomycetota</taxon>
        <taxon>Actinomycetes</taxon>
        <taxon>Kitasatosporales</taxon>
        <taxon>Streptomycetaceae</taxon>
        <taxon>Streptomyces</taxon>
    </lineage>
</organism>
<dbReference type="EMBL" id="BMUT01000007">
    <property type="protein sequence ID" value="GGX88048.1"/>
    <property type="molecule type" value="Genomic_DNA"/>
</dbReference>
<comment type="cofactor">
    <cofactor evidence="1">
        <name>Zn(2+)</name>
        <dbReference type="ChEBI" id="CHEBI:29105"/>
    </cofactor>
</comment>
<dbReference type="Proteomes" id="UP000659223">
    <property type="component" value="Unassembled WGS sequence"/>
</dbReference>
<dbReference type="InterPro" id="IPR024087">
    <property type="entry name" value="Creatininase-like_sf"/>
</dbReference>
<accession>A0ABQ2YNP8</accession>
<dbReference type="PANTHER" id="PTHR35005">
    <property type="entry name" value="3-DEHYDRO-SCYLLO-INOSOSE HYDROLASE"/>
    <property type="match status" value="1"/>
</dbReference>
<keyword evidence="2" id="KW-0479">Metal-binding</keyword>
<keyword evidence="3" id="KW-0378">Hydrolase</keyword>
<evidence type="ECO:0000256" key="6">
    <source>
        <dbReference type="SAM" id="MobiDB-lite"/>
    </source>
</evidence>
<dbReference type="SUPFAM" id="SSF102215">
    <property type="entry name" value="Creatininase"/>
    <property type="match status" value="1"/>
</dbReference>
<keyword evidence="4" id="KW-0862">Zinc</keyword>
<protein>
    <recommendedName>
        <fullName evidence="9">Amidohydrolase</fullName>
    </recommendedName>
</protein>
<evidence type="ECO:0000256" key="4">
    <source>
        <dbReference type="ARBA" id="ARBA00022833"/>
    </source>
</evidence>
<reference evidence="8" key="1">
    <citation type="journal article" date="2019" name="Int. J. Syst. Evol. Microbiol.">
        <title>The Global Catalogue of Microorganisms (GCM) 10K type strain sequencing project: providing services to taxonomists for standard genome sequencing and annotation.</title>
        <authorList>
            <consortium name="The Broad Institute Genomics Platform"/>
            <consortium name="The Broad Institute Genome Sequencing Center for Infectious Disease"/>
            <person name="Wu L."/>
            <person name="Ma J."/>
        </authorList>
    </citation>
    <scope>NUCLEOTIDE SEQUENCE [LARGE SCALE GENOMIC DNA]</scope>
    <source>
        <strain evidence="8">JCM 4586</strain>
    </source>
</reference>
<evidence type="ECO:0008006" key="9">
    <source>
        <dbReference type="Google" id="ProtNLM"/>
    </source>
</evidence>